<accession>B4NST9</accession>
<dbReference type="InterPro" id="IPR021109">
    <property type="entry name" value="Peptidase_aspartic_dom_sf"/>
</dbReference>
<keyword evidence="3" id="KW-1185">Reference proteome</keyword>
<sequence length="322" mass="35831">MKVFLLNGTEVACLVDIGSDVSIVCQSLYKKLLGTVMQKCYSALRGLGNAKTQPLGSFMGRVHVDGIEAVQKFVVIPNNHIENDVIFGFDFASQFCVTLNDGEFTFTKASAQPECAESKELSMYNIVENGSNIDASPQYKPMIESMIAEYKPAENNAECPFRHQQSRHSAVGSESIRKEVDVWLQDGIMRKSSSNFASRVVVVKKLKELRALSKEAERKVNALEAEVLQLTEDLASSERARRAAETERYALTLRVAELTDRISSVEKELFPLQCSNKELTSKIEEPNVENTSLRTEAIKWRQRAALVKKSNRNPCAIQASAG</sequence>
<dbReference type="OrthoDB" id="8066224at2759"/>
<dbReference type="PhylomeDB" id="B4NST9"/>
<dbReference type="AlphaFoldDB" id="B4NST9"/>
<reference evidence="2 3" key="1">
    <citation type="journal article" date="2007" name="Nature">
        <title>Evolution of genes and genomes on the Drosophila phylogeny.</title>
        <authorList>
            <consortium name="Drosophila 12 Genomes Consortium"/>
            <person name="Clark A.G."/>
            <person name="Eisen M.B."/>
            <person name="Smith D.R."/>
            <person name="Bergman C.M."/>
            <person name="Oliver B."/>
            <person name="Markow T.A."/>
            <person name="Kaufman T.C."/>
            <person name="Kellis M."/>
            <person name="Gelbart W."/>
            <person name="Iyer V.N."/>
            <person name="Pollard D.A."/>
            <person name="Sackton T.B."/>
            <person name="Larracuente A.M."/>
            <person name="Singh N.D."/>
            <person name="Abad J.P."/>
            <person name="Abt D.N."/>
            <person name="Adryan B."/>
            <person name="Aguade M."/>
            <person name="Akashi H."/>
            <person name="Anderson W.W."/>
            <person name="Aquadro C.F."/>
            <person name="Ardell D.H."/>
            <person name="Arguello R."/>
            <person name="Artieri C.G."/>
            <person name="Barbash D.A."/>
            <person name="Barker D."/>
            <person name="Barsanti P."/>
            <person name="Batterham P."/>
            <person name="Batzoglou S."/>
            <person name="Begun D."/>
            <person name="Bhutkar A."/>
            <person name="Blanco E."/>
            <person name="Bosak S.A."/>
            <person name="Bradley R.K."/>
            <person name="Brand A.D."/>
            <person name="Brent M.R."/>
            <person name="Brooks A.N."/>
            <person name="Brown R.H."/>
            <person name="Butlin R.K."/>
            <person name="Caggese C."/>
            <person name="Calvi B.R."/>
            <person name="Bernardo de Carvalho A."/>
            <person name="Caspi A."/>
            <person name="Castrezana S."/>
            <person name="Celniker S.E."/>
            <person name="Chang J.L."/>
            <person name="Chapple C."/>
            <person name="Chatterji S."/>
            <person name="Chinwalla A."/>
            <person name="Civetta A."/>
            <person name="Clifton S.W."/>
            <person name="Comeron J.M."/>
            <person name="Costello J.C."/>
            <person name="Coyne J.A."/>
            <person name="Daub J."/>
            <person name="David R.G."/>
            <person name="Delcher A.L."/>
            <person name="Delehaunty K."/>
            <person name="Do C.B."/>
            <person name="Ebling H."/>
            <person name="Edwards K."/>
            <person name="Eickbush T."/>
            <person name="Evans J.D."/>
            <person name="Filipski A."/>
            <person name="Findeiss S."/>
            <person name="Freyhult E."/>
            <person name="Fulton L."/>
            <person name="Fulton R."/>
            <person name="Garcia A.C."/>
            <person name="Gardiner A."/>
            <person name="Garfield D.A."/>
            <person name="Garvin B.E."/>
            <person name="Gibson G."/>
            <person name="Gilbert D."/>
            <person name="Gnerre S."/>
            <person name="Godfrey J."/>
            <person name="Good R."/>
            <person name="Gotea V."/>
            <person name="Gravely B."/>
            <person name="Greenberg A.J."/>
            <person name="Griffiths-Jones S."/>
            <person name="Gross S."/>
            <person name="Guigo R."/>
            <person name="Gustafson E.A."/>
            <person name="Haerty W."/>
            <person name="Hahn M.W."/>
            <person name="Halligan D.L."/>
            <person name="Halpern A.L."/>
            <person name="Halter G.M."/>
            <person name="Han M.V."/>
            <person name="Heger A."/>
            <person name="Hillier L."/>
            <person name="Hinrichs A.S."/>
            <person name="Holmes I."/>
            <person name="Hoskins R.A."/>
            <person name="Hubisz M.J."/>
            <person name="Hultmark D."/>
            <person name="Huntley M.A."/>
            <person name="Jaffe D.B."/>
            <person name="Jagadeeshan S."/>
            <person name="Jeck W.R."/>
            <person name="Johnson J."/>
            <person name="Jones C.D."/>
            <person name="Jordan W.C."/>
            <person name="Karpen G.H."/>
            <person name="Kataoka E."/>
            <person name="Keightley P.D."/>
            <person name="Kheradpour P."/>
            <person name="Kirkness E.F."/>
            <person name="Koerich L.B."/>
            <person name="Kristiansen K."/>
            <person name="Kudrna D."/>
            <person name="Kulathinal R.J."/>
            <person name="Kumar S."/>
            <person name="Kwok R."/>
            <person name="Lander E."/>
            <person name="Langley C.H."/>
            <person name="Lapoint R."/>
            <person name="Lazzaro B.P."/>
            <person name="Lee S.J."/>
            <person name="Levesque L."/>
            <person name="Li R."/>
            <person name="Lin C.F."/>
            <person name="Lin M.F."/>
            <person name="Lindblad-Toh K."/>
            <person name="Llopart A."/>
            <person name="Long M."/>
            <person name="Low L."/>
            <person name="Lozovsky E."/>
            <person name="Lu J."/>
            <person name="Luo M."/>
            <person name="Machado C.A."/>
            <person name="Makalowski W."/>
            <person name="Marzo M."/>
            <person name="Matsuda M."/>
            <person name="Matzkin L."/>
            <person name="McAllister B."/>
            <person name="McBride C.S."/>
            <person name="McKernan B."/>
            <person name="McKernan K."/>
            <person name="Mendez-Lago M."/>
            <person name="Minx P."/>
            <person name="Mollenhauer M.U."/>
            <person name="Montooth K."/>
            <person name="Mount S.M."/>
            <person name="Mu X."/>
            <person name="Myers E."/>
            <person name="Negre B."/>
            <person name="Newfeld S."/>
            <person name="Nielsen R."/>
            <person name="Noor M.A."/>
            <person name="O'Grady P."/>
            <person name="Pachter L."/>
            <person name="Papaceit M."/>
            <person name="Parisi M.J."/>
            <person name="Parisi M."/>
            <person name="Parts L."/>
            <person name="Pedersen J.S."/>
            <person name="Pesole G."/>
            <person name="Phillippy A.M."/>
            <person name="Ponting C.P."/>
            <person name="Pop M."/>
            <person name="Porcelli D."/>
            <person name="Powell J.R."/>
            <person name="Prohaska S."/>
            <person name="Pruitt K."/>
            <person name="Puig M."/>
            <person name="Quesneville H."/>
            <person name="Ram K.R."/>
            <person name="Rand D."/>
            <person name="Rasmussen M.D."/>
            <person name="Reed L.K."/>
            <person name="Reenan R."/>
            <person name="Reily A."/>
            <person name="Remington K.A."/>
            <person name="Rieger T.T."/>
            <person name="Ritchie M.G."/>
            <person name="Robin C."/>
            <person name="Rogers Y.H."/>
            <person name="Rohde C."/>
            <person name="Rozas J."/>
            <person name="Rubenfield M.J."/>
            <person name="Ruiz A."/>
            <person name="Russo S."/>
            <person name="Salzberg S.L."/>
            <person name="Sanchez-Gracia A."/>
            <person name="Saranga D.J."/>
            <person name="Sato H."/>
            <person name="Schaeffer S.W."/>
            <person name="Schatz M.C."/>
            <person name="Schlenke T."/>
            <person name="Schwartz R."/>
            <person name="Segarra C."/>
            <person name="Singh R.S."/>
            <person name="Sirot L."/>
            <person name="Sirota M."/>
            <person name="Sisneros N.B."/>
            <person name="Smith C.D."/>
            <person name="Smith T.F."/>
            <person name="Spieth J."/>
            <person name="Stage D.E."/>
            <person name="Stark A."/>
            <person name="Stephan W."/>
            <person name="Strausberg R.L."/>
            <person name="Strempel S."/>
            <person name="Sturgill D."/>
            <person name="Sutton G."/>
            <person name="Sutton G.G."/>
            <person name="Tao W."/>
            <person name="Teichmann S."/>
            <person name="Tobari Y.N."/>
            <person name="Tomimura Y."/>
            <person name="Tsolas J.M."/>
            <person name="Valente V.L."/>
            <person name="Venter E."/>
            <person name="Venter J.C."/>
            <person name="Vicario S."/>
            <person name="Vieira F.G."/>
            <person name="Vilella A.J."/>
            <person name="Villasante A."/>
            <person name="Walenz B."/>
            <person name="Wang J."/>
            <person name="Wasserman M."/>
            <person name="Watts T."/>
            <person name="Wilson D."/>
            <person name="Wilson R.K."/>
            <person name="Wing R.A."/>
            <person name="Wolfner M.F."/>
            <person name="Wong A."/>
            <person name="Wong G.K."/>
            <person name="Wu C.I."/>
            <person name="Wu G."/>
            <person name="Yamamoto D."/>
            <person name="Yang H.P."/>
            <person name="Yang S.P."/>
            <person name="Yorke J.A."/>
            <person name="Yoshida K."/>
            <person name="Zdobnov E."/>
            <person name="Zhang P."/>
            <person name="Zhang Y."/>
            <person name="Zimin A.V."/>
            <person name="Baldwin J."/>
            <person name="Abdouelleil A."/>
            <person name="Abdulkadir J."/>
            <person name="Abebe A."/>
            <person name="Abera B."/>
            <person name="Abreu J."/>
            <person name="Acer S.C."/>
            <person name="Aftuck L."/>
            <person name="Alexander A."/>
            <person name="An P."/>
            <person name="Anderson E."/>
            <person name="Anderson S."/>
            <person name="Arachi H."/>
            <person name="Azer M."/>
            <person name="Bachantsang P."/>
            <person name="Barry A."/>
            <person name="Bayul T."/>
            <person name="Berlin A."/>
            <person name="Bessette D."/>
            <person name="Bloom T."/>
            <person name="Blye J."/>
            <person name="Boguslavskiy L."/>
            <person name="Bonnet C."/>
            <person name="Boukhgalter B."/>
            <person name="Bourzgui I."/>
            <person name="Brown A."/>
            <person name="Cahill P."/>
            <person name="Channer S."/>
            <person name="Cheshatsang Y."/>
            <person name="Chuda L."/>
            <person name="Citroen M."/>
            <person name="Collymore A."/>
            <person name="Cooke P."/>
            <person name="Costello M."/>
            <person name="D'Aco K."/>
            <person name="Daza R."/>
            <person name="De Haan G."/>
            <person name="DeGray S."/>
            <person name="DeMaso C."/>
            <person name="Dhargay N."/>
            <person name="Dooley K."/>
            <person name="Dooley E."/>
            <person name="Doricent M."/>
            <person name="Dorje P."/>
            <person name="Dorjee K."/>
            <person name="Dupes A."/>
            <person name="Elong R."/>
            <person name="Falk J."/>
            <person name="Farina A."/>
            <person name="Faro S."/>
            <person name="Ferguson D."/>
            <person name="Fisher S."/>
            <person name="Foley C.D."/>
            <person name="Franke A."/>
            <person name="Friedrich D."/>
            <person name="Gadbois L."/>
            <person name="Gearin G."/>
            <person name="Gearin C.R."/>
            <person name="Giannoukos G."/>
            <person name="Goode T."/>
            <person name="Graham J."/>
            <person name="Grandbois E."/>
            <person name="Grewal S."/>
            <person name="Gyaltsen K."/>
            <person name="Hafez N."/>
            <person name="Hagos B."/>
            <person name="Hall J."/>
            <person name="Henson C."/>
            <person name="Hollinger A."/>
            <person name="Honan T."/>
            <person name="Huard M.D."/>
            <person name="Hughes L."/>
            <person name="Hurhula B."/>
            <person name="Husby M.E."/>
            <person name="Kamat A."/>
            <person name="Kanga B."/>
            <person name="Kashin S."/>
            <person name="Khazanovich D."/>
            <person name="Kisner P."/>
            <person name="Lance K."/>
            <person name="Lara M."/>
            <person name="Lee W."/>
            <person name="Lennon N."/>
            <person name="Letendre F."/>
            <person name="LeVine R."/>
            <person name="Lipovsky A."/>
            <person name="Liu X."/>
            <person name="Liu J."/>
            <person name="Liu S."/>
            <person name="Lokyitsang T."/>
            <person name="Lokyitsang Y."/>
            <person name="Lubonja R."/>
            <person name="Lui A."/>
            <person name="MacDonald P."/>
            <person name="Magnisalis V."/>
            <person name="Maru K."/>
            <person name="Matthews C."/>
            <person name="McCusker W."/>
            <person name="McDonough S."/>
            <person name="Mehta T."/>
            <person name="Meldrim J."/>
            <person name="Meneus L."/>
            <person name="Mihai O."/>
            <person name="Mihalev A."/>
            <person name="Mihova T."/>
            <person name="Mittelman R."/>
            <person name="Mlenga V."/>
            <person name="Montmayeur A."/>
            <person name="Mulrain L."/>
            <person name="Navidi A."/>
            <person name="Naylor J."/>
            <person name="Negash T."/>
            <person name="Nguyen T."/>
            <person name="Nguyen N."/>
            <person name="Nicol R."/>
            <person name="Norbu C."/>
            <person name="Norbu N."/>
            <person name="Novod N."/>
            <person name="O'Neill B."/>
            <person name="Osman S."/>
            <person name="Markiewicz E."/>
            <person name="Oyono O.L."/>
            <person name="Patti C."/>
            <person name="Phunkhang P."/>
            <person name="Pierre F."/>
            <person name="Priest M."/>
            <person name="Raghuraman S."/>
            <person name="Rege F."/>
            <person name="Reyes R."/>
            <person name="Rise C."/>
            <person name="Rogov P."/>
            <person name="Ross K."/>
            <person name="Ryan E."/>
            <person name="Settipalli S."/>
            <person name="Shea T."/>
            <person name="Sherpa N."/>
            <person name="Shi L."/>
            <person name="Shih D."/>
            <person name="Sparrow T."/>
            <person name="Spaulding J."/>
            <person name="Stalker J."/>
            <person name="Stange-Thomann N."/>
            <person name="Stavropoulos S."/>
            <person name="Stone C."/>
            <person name="Strader C."/>
            <person name="Tesfaye S."/>
            <person name="Thomson T."/>
            <person name="Thoulutsang Y."/>
            <person name="Thoulutsang D."/>
            <person name="Topham K."/>
            <person name="Topping I."/>
            <person name="Tsamla T."/>
            <person name="Vassiliev H."/>
            <person name="Vo A."/>
            <person name="Wangchuk T."/>
            <person name="Wangdi T."/>
            <person name="Weiand M."/>
            <person name="Wilkinson J."/>
            <person name="Wilson A."/>
            <person name="Yadav S."/>
            <person name="Young G."/>
            <person name="Yu Q."/>
            <person name="Zembek L."/>
            <person name="Zhong D."/>
            <person name="Zimmer A."/>
            <person name="Zwirko Z."/>
            <person name="Jaffe D.B."/>
            <person name="Alvarez P."/>
            <person name="Brockman W."/>
            <person name="Butler J."/>
            <person name="Chin C."/>
            <person name="Gnerre S."/>
            <person name="Grabherr M."/>
            <person name="Kleber M."/>
            <person name="Mauceli E."/>
            <person name="MacCallum I."/>
        </authorList>
    </citation>
    <scope>NUCLEOTIDE SEQUENCE [LARGE SCALE GENOMIC DNA]</scope>
    <source>
        <strain evidence="3">white501</strain>
    </source>
</reference>
<dbReference type="STRING" id="7240.B4NST9"/>
<organism evidence="2 3">
    <name type="scientific">Drosophila simulans</name>
    <name type="common">Fruit fly</name>
    <dbReference type="NCBI Taxonomy" id="7240"/>
    <lineage>
        <taxon>Eukaryota</taxon>
        <taxon>Metazoa</taxon>
        <taxon>Ecdysozoa</taxon>
        <taxon>Arthropoda</taxon>
        <taxon>Hexapoda</taxon>
        <taxon>Insecta</taxon>
        <taxon>Pterygota</taxon>
        <taxon>Neoptera</taxon>
        <taxon>Endopterygota</taxon>
        <taxon>Diptera</taxon>
        <taxon>Brachycera</taxon>
        <taxon>Muscomorpha</taxon>
        <taxon>Ephydroidea</taxon>
        <taxon>Drosophilidae</taxon>
        <taxon>Drosophila</taxon>
        <taxon>Sophophora</taxon>
    </lineage>
</organism>
<dbReference type="HOGENOM" id="CLU_864020_0_0_1"/>
<evidence type="ECO:0000313" key="3">
    <source>
        <dbReference type="Proteomes" id="UP000000304"/>
    </source>
</evidence>
<dbReference type="OMA" id="LSMYNIV"/>
<keyword evidence="1" id="KW-0175">Coiled coil</keyword>
<dbReference type="EMBL" id="CH982444">
    <property type="protein sequence ID" value="EDX15271.1"/>
    <property type="molecule type" value="Genomic_DNA"/>
</dbReference>
<gene>
    <name evidence="2" type="primary">Dsim\GD17708</name>
    <name evidence="2" type="ORF">Dsim_GD17708</name>
</gene>
<evidence type="ECO:0000313" key="2">
    <source>
        <dbReference type="EMBL" id="EDX15271.1"/>
    </source>
</evidence>
<dbReference type="SUPFAM" id="SSF50630">
    <property type="entry name" value="Acid proteases"/>
    <property type="match status" value="1"/>
</dbReference>
<feature type="coiled-coil region" evidence="1">
    <location>
        <begin position="206"/>
        <end position="247"/>
    </location>
</feature>
<protein>
    <submittedName>
        <fullName evidence="2">GD17708</fullName>
    </submittedName>
</protein>
<proteinExistence type="predicted"/>
<dbReference type="Gene3D" id="3.10.10.10">
    <property type="entry name" value="HIV Type 1 Reverse Transcriptase, subunit A, domain 1"/>
    <property type="match status" value="1"/>
</dbReference>
<evidence type="ECO:0000256" key="1">
    <source>
        <dbReference type="SAM" id="Coils"/>
    </source>
</evidence>
<dbReference type="Proteomes" id="UP000000304">
    <property type="component" value="Unassembled WGS sequence"/>
</dbReference>
<dbReference type="Gene3D" id="2.40.70.10">
    <property type="entry name" value="Acid Proteases"/>
    <property type="match status" value="1"/>
</dbReference>
<name>B4NST9_DROSI</name>